<dbReference type="Gene3D" id="3.40.50.300">
    <property type="entry name" value="P-loop containing nucleotide triphosphate hydrolases"/>
    <property type="match status" value="1"/>
</dbReference>
<accession>A0A378XNW0</accession>
<evidence type="ECO:0000256" key="7">
    <source>
        <dbReference type="ARBA" id="ARBA00023136"/>
    </source>
</evidence>
<comment type="subcellular location">
    <subcellularLocation>
        <location evidence="1">Cell membrane</location>
        <topology evidence="1">Peripheral membrane protein</topology>
    </subcellularLocation>
</comment>
<dbReference type="PROSITE" id="PS50893">
    <property type="entry name" value="ABC_TRANSPORTER_2"/>
    <property type="match status" value="1"/>
</dbReference>
<dbReference type="AlphaFoldDB" id="A0A378XNW0"/>
<dbReference type="Proteomes" id="UP000254400">
    <property type="component" value="Unassembled WGS sequence"/>
</dbReference>
<dbReference type="SUPFAM" id="SSF52540">
    <property type="entry name" value="P-loop containing nucleoside triphosphate hydrolases"/>
    <property type="match status" value="1"/>
</dbReference>
<keyword evidence="4" id="KW-1003">Cell membrane</keyword>
<dbReference type="InterPro" id="IPR013563">
    <property type="entry name" value="Oligopep_ABC_C"/>
</dbReference>
<dbReference type="InterPro" id="IPR003593">
    <property type="entry name" value="AAA+_ATPase"/>
</dbReference>
<dbReference type="SMART" id="SM00382">
    <property type="entry name" value="AAA"/>
    <property type="match status" value="1"/>
</dbReference>
<dbReference type="PANTHER" id="PTHR43297">
    <property type="entry name" value="OLIGOPEPTIDE TRANSPORT ATP-BINDING PROTEIN APPD"/>
    <property type="match status" value="1"/>
</dbReference>
<dbReference type="CDD" id="cd03257">
    <property type="entry name" value="ABC_NikE_OppD_transporters"/>
    <property type="match status" value="1"/>
</dbReference>
<evidence type="ECO:0000256" key="4">
    <source>
        <dbReference type="ARBA" id="ARBA00022475"/>
    </source>
</evidence>
<protein>
    <submittedName>
        <fullName evidence="9">Peptide ABC transporter ATP-binding protein</fullName>
        <ecNumber evidence="9">3.6.3.-</ecNumber>
    </submittedName>
</protein>
<name>A0A378XNW0_PAEPO</name>
<dbReference type="InterPro" id="IPR017871">
    <property type="entry name" value="ABC_transporter-like_CS"/>
</dbReference>
<keyword evidence="7" id="KW-0472">Membrane</keyword>
<organism evidence="9 10">
    <name type="scientific">Paenibacillus polymyxa</name>
    <name type="common">Bacillus polymyxa</name>
    <dbReference type="NCBI Taxonomy" id="1406"/>
    <lineage>
        <taxon>Bacteria</taxon>
        <taxon>Bacillati</taxon>
        <taxon>Bacillota</taxon>
        <taxon>Bacilli</taxon>
        <taxon>Bacillales</taxon>
        <taxon>Paenibacillaceae</taxon>
        <taxon>Paenibacillus</taxon>
    </lineage>
</organism>
<gene>
    <name evidence="9" type="primary">gsiA_1</name>
    <name evidence="9" type="ORF">NCTC10343_00268</name>
</gene>
<comment type="similarity">
    <text evidence="2">Belongs to the ABC transporter superfamily.</text>
</comment>
<dbReference type="NCBIfam" id="TIGR01727">
    <property type="entry name" value="oligo_HPY"/>
    <property type="match status" value="1"/>
</dbReference>
<dbReference type="GO" id="GO:0016887">
    <property type="term" value="F:ATP hydrolysis activity"/>
    <property type="evidence" value="ECO:0007669"/>
    <property type="project" value="InterPro"/>
</dbReference>
<evidence type="ECO:0000256" key="5">
    <source>
        <dbReference type="ARBA" id="ARBA00022741"/>
    </source>
</evidence>
<dbReference type="Pfam" id="PF08352">
    <property type="entry name" value="oligo_HPY"/>
    <property type="match status" value="1"/>
</dbReference>
<dbReference type="PROSITE" id="PS00211">
    <property type="entry name" value="ABC_TRANSPORTER_1"/>
    <property type="match status" value="1"/>
</dbReference>
<keyword evidence="3" id="KW-0813">Transport</keyword>
<keyword evidence="9" id="KW-0378">Hydrolase</keyword>
<dbReference type="GO" id="GO:0015833">
    <property type="term" value="P:peptide transport"/>
    <property type="evidence" value="ECO:0007669"/>
    <property type="project" value="InterPro"/>
</dbReference>
<evidence type="ECO:0000313" key="9">
    <source>
        <dbReference type="EMBL" id="SUA62282.1"/>
    </source>
</evidence>
<reference evidence="9 10" key="1">
    <citation type="submission" date="2018-06" db="EMBL/GenBank/DDBJ databases">
        <authorList>
            <consortium name="Pathogen Informatics"/>
            <person name="Doyle S."/>
        </authorList>
    </citation>
    <scope>NUCLEOTIDE SEQUENCE [LARGE SCALE GENOMIC DNA]</scope>
    <source>
        <strain evidence="9 10">NCTC10343</strain>
    </source>
</reference>
<keyword evidence="5" id="KW-0547">Nucleotide-binding</keyword>
<evidence type="ECO:0000256" key="2">
    <source>
        <dbReference type="ARBA" id="ARBA00005417"/>
    </source>
</evidence>
<dbReference type="GO" id="GO:0005524">
    <property type="term" value="F:ATP binding"/>
    <property type="evidence" value="ECO:0007669"/>
    <property type="project" value="UniProtKB-KW"/>
</dbReference>
<feature type="domain" description="ABC transporter" evidence="8">
    <location>
        <begin position="29"/>
        <end position="277"/>
    </location>
</feature>
<keyword evidence="6 9" id="KW-0067">ATP-binding</keyword>
<dbReference type="EMBL" id="UGSC01000001">
    <property type="protein sequence ID" value="SUA62282.1"/>
    <property type="molecule type" value="Genomic_DNA"/>
</dbReference>
<dbReference type="InterPro" id="IPR050388">
    <property type="entry name" value="ABC_Ni/Peptide_Import"/>
</dbReference>
<evidence type="ECO:0000259" key="8">
    <source>
        <dbReference type="PROSITE" id="PS50893"/>
    </source>
</evidence>
<proteinExistence type="inferred from homology"/>
<dbReference type="PANTHER" id="PTHR43297:SF2">
    <property type="entry name" value="DIPEPTIDE TRANSPORT ATP-BINDING PROTEIN DPPD"/>
    <property type="match status" value="1"/>
</dbReference>
<sequence>MIYSIDPLTMAPGATGRGENTMTEHLLSVEQLEVSFFTRGGENQAVRGVSFHIDAGETVGIVGESGSGKSVTAKAIMSMIAPPGKRLNGDIRYRGESLTALTEKQWRKIRGNQIAMVFQDPMTSLNPVKKVGYHLVEVIRRHRGLSKEAATQAAVELLRQVGITEPERRMNQYPHQFSGGMRQRVMIAMALSCSPELLIADEPTTALDVTIQAQILELLKTLKQQSDMAIALITHDLGVVAQVCSRVIVMYGGMVMEEGRVDDIFYRPGHPYTQGLLRSVPQRTNGFRERLVPIEGTPPDLVNPPSGCPFMERCPHAFARCVERPPMVELRSDQRAACWLNEPDAVPAGVYETSEAGRAEEGNDGE</sequence>
<evidence type="ECO:0000256" key="1">
    <source>
        <dbReference type="ARBA" id="ARBA00004202"/>
    </source>
</evidence>
<dbReference type="InterPro" id="IPR003439">
    <property type="entry name" value="ABC_transporter-like_ATP-bd"/>
</dbReference>
<dbReference type="Pfam" id="PF00005">
    <property type="entry name" value="ABC_tran"/>
    <property type="match status" value="1"/>
</dbReference>
<evidence type="ECO:0000313" key="10">
    <source>
        <dbReference type="Proteomes" id="UP000254400"/>
    </source>
</evidence>
<evidence type="ECO:0000256" key="3">
    <source>
        <dbReference type="ARBA" id="ARBA00022448"/>
    </source>
</evidence>
<dbReference type="EC" id="3.6.3.-" evidence="9"/>
<dbReference type="GO" id="GO:0005886">
    <property type="term" value="C:plasma membrane"/>
    <property type="evidence" value="ECO:0007669"/>
    <property type="project" value="UniProtKB-SubCell"/>
</dbReference>
<dbReference type="InterPro" id="IPR027417">
    <property type="entry name" value="P-loop_NTPase"/>
</dbReference>
<evidence type="ECO:0000256" key="6">
    <source>
        <dbReference type="ARBA" id="ARBA00022840"/>
    </source>
</evidence>
<dbReference type="FunFam" id="3.40.50.300:FF:000016">
    <property type="entry name" value="Oligopeptide ABC transporter ATP-binding component"/>
    <property type="match status" value="1"/>
</dbReference>